<feature type="domain" description="N-acetyltransferase" evidence="3">
    <location>
        <begin position="2"/>
        <end position="140"/>
    </location>
</feature>
<dbReference type="PROSITE" id="PS51186">
    <property type="entry name" value="GNAT"/>
    <property type="match status" value="1"/>
</dbReference>
<protein>
    <submittedName>
        <fullName evidence="4">Acetyltransferase YpeA</fullName>
        <ecNumber evidence="4">2.3.1.-</ecNumber>
    </submittedName>
</protein>
<dbReference type="Proteomes" id="UP000315647">
    <property type="component" value="Chromosome"/>
</dbReference>
<proteinExistence type="predicted"/>
<dbReference type="CDD" id="cd04301">
    <property type="entry name" value="NAT_SF"/>
    <property type="match status" value="1"/>
</dbReference>
<dbReference type="Gene3D" id="3.40.630.30">
    <property type="match status" value="1"/>
</dbReference>
<organism evidence="4 5">
    <name type="scientific">Gimesia panareensis</name>
    <dbReference type="NCBI Taxonomy" id="2527978"/>
    <lineage>
        <taxon>Bacteria</taxon>
        <taxon>Pseudomonadati</taxon>
        <taxon>Planctomycetota</taxon>
        <taxon>Planctomycetia</taxon>
        <taxon>Planctomycetales</taxon>
        <taxon>Planctomycetaceae</taxon>
        <taxon>Gimesia</taxon>
    </lineage>
</organism>
<keyword evidence="1 4" id="KW-0808">Transferase</keyword>
<dbReference type="InterPro" id="IPR000182">
    <property type="entry name" value="GNAT_dom"/>
</dbReference>
<sequence length="140" mass="15860">MMDIREFEIRDQPAVIELWNECQLVVPWNDPAKDIERKIKVDPDLFLVGELSGLIVATVMGGYEGHRGWINYLAVSPAHQRTGLGRAIMEQVEQRIRARGCPKINLQVRETNQAVIAFYESLGYNIDPVVGLGKRLESDL</sequence>
<accession>A0A517Q0V4</accession>
<dbReference type="EC" id="2.3.1.-" evidence="4"/>
<dbReference type="InterPro" id="IPR016181">
    <property type="entry name" value="Acyl_CoA_acyltransferase"/>
</dbReference>
<dbReference type="GO" id="GO:0016747">
    <property type="term" value="F:acyltransferase activity, transferring groups other than amino-acyl groups"/>
    <property type="evidence" value="ECO:0007669"/>
    <property type="project" value="InterPro"/>
</dbReference>
<dbReference type="AlphaFoldDB" id="A0A517Q0V4"/>
<dbReference type="NCBIfam" id="NF002959">
    <property type="entry name" value="PRK03624.1"/>
    <property type="match status" value="1"/>
</dbReference>
<keyword evidence="2 4" id="KW-0012">Acyltransferase</keyword>
<evidence type="ECO:0000256" key="1">
    <source>
        <dbReference type="ARBA" id="ARBA00022679"/>
    </source>
</evidence>
<dbReference type="Pfam" id="PF00583">
    <property type="entry name" value="Acetyltransf_1"/>
    <property type="match status" value="1"/>
</dbReference>
<evidence type="ECO:0000313" key="4">
    <source>
        <dbReference type="EMBL" id="QDT25264.1"/>
    </source>
</evidence>
<evidence type="ECO:0000259" key="3">
    <source>
        <dbReference type="PROSITE" id="PS51186"/>
    </source>
</evidence>
<dbReference type="EMBL" id="CP037421">
    <property type="protein sequence ID" value="QDT25264.1"/>
    <property type="molecule type" value="Genomic_DNA"/>
</dbReference>
<reference evidence="4 5" key="1">
    <citation type="submission" date="2019-03" db="EMBL/GenBank/DDBJ databases">
        <title>Deep-cultivation of Planctomycetes and their phenomic and genomic characterization uncovers novel biology.</title>
        <authorList>
            <person name="Wiegand S."/>
            <person name="Jogler M."/>
            <person name="Boedeker C."/>
            <person name="Pinto D."/>
            <person name="Vollmers J."/>
            <person name="Rivas-Marin E."/>
            <person name="Kohn T."/>
            <person name="Peeters S.H."/>
            <person name="Heuer A."/>
            <person name="Rast P."/>
            <person name="Oberbeckmann S."/>
            <person name="Bunk B."/>
            <person name="Jeske O."/>
            <person name="Meyerdierks A."/>
            <person name="Storesund J.E."/>
            <person name="Kallscheuer N."/>
            <person name="Luecker S."/>
            <person name="Lage O.M."/>
            <person name="Pohl T."/>
            <person name="Merkel B.J."/>
            <person name="Hornburger P."/>
            <person name="Mueller R.-W."/>
            <person name="Bruemmer F."/>
            <person name="Labrenz M."/>
            <person name="Spormann A.M."/>
            <person name="Op den Camp H."/>
            <person name="Overmann J."/>
            <person name="Amann R."/>
            <person name="Jetten M.S.M."/>
            <person name="Mascher T."/>
            <person name="Medema M.H."/>
            <person name="Devos D.P."/>
            <person name="Kaster A.-K."/>
            <person name="Ovreas L."/>
            <person name="Rohde M."/>
            <person name="Galperin M.Y."/>
            <person name="Jogler C."/>
        </authorList>
    </citation>
    <scope>NUCLEOTIDE SEQUENCE [LARGE SCALE GENOMIC DNA]</scope>
    <source>
        <strain evidence="4 5">Enr10</strain>
    </source>
</reference>
<dbReference type="PANTHER" id="PTHR43877">
    <property type="entry name" value="AMINOALKYLPHOSPHONATE N-ACETYLTRANSFERASE-RELATED-RELATED"/>
    <property type="match status" value="1"/>
</dbReference>
<dbReference type="PANTHER" id="PTHR43877:SF2">
    <property type="entry name" value="AMINOALKYLPHOSPHONATE N-ACETYLTRANSFERASE-RELATED"/>
    <property type="match status" value="1"/>
</dbReference>
<name>A0A517Q0V4_9PLAN</name>
<dbReference type="InterPro" id="IPR050832">
    <property type="entry name" value="Bact_Acetyltransf"/>
</dbReference>
<keyword evidence="5" id="KW-1185">Reference proteome</keyword>
<evidence type="ECO:0000256" key="2">
    <source>
        <dbReference type="ARBA" id="ARBA00023315"/>
    </source>
</evidence>
<dbReference type="SUPFAM" id="SSF55729">
    <property type="entry name" value="Acyl-CoA N-acyltransferases (Nat)"/>
    <property type="match status" value="1"/>
</dbReference>
<gene>
    <name evidence="4" type="primary">ypeA_1</name>
    <name evidence="4" type="ORF">Enr10x_05590</name>
</gene>
<evidence type="ECO:0000313" key="5">
    <source>
        <dbReference type="Proteomes" id="UP000315647"/>
    </source>
</evidence>